<dbReference type="AlphaFoldDB" id="A0A0F9N0D3"/>
<gene>
    <name evidence="1" type="ORF">LCGC14_1089830</name>
</gene>
<dbReference type="EMBL" id="LAZR01004832">
    <property type="protein sequence ID" value="KKN05192.1"/>
    <property type="molecule type" value="Genomic_DNA"/>
</dbReference>
<reference evidence="1" key="1">
    <citation type="journal article" date="2015" name="Nature">
        <title>Complex archaea that bridge the gap between prokaryotes and eukaryotes.</title>
        <authorList>
            <person name="Spang A."/>
            <person name="Saw J.H."/>
            <person name="Jorgensen S.L."/>
            <person name="Zaremba-Niedzwiedzka K."/>
            <person name="Martijn J."/>
            <person name="Lind A.E."/>
            <person name="van Eijk R."/>
            <person name="Schleper C."/>
            <person name="Guy L."/>
            <person name="Ettema T.J."/>
        </authorList>
    </citation>
    <scope>NUCLEOTIDE SEQUENCE</scope>
</reference>
<accession>A0A0F9N0D3</accession>
<comment type="caution">
    <text evidence="1">The sequence shown here is derived from an EMBL/GenBank/DDBJ whole genome shotgun (WGS) entry which is preliminary data.</text>
</comment>
<proteinExistence type="predicted"/>
<protein>
    <submittedName>
        <fullName evidence="1">Uncharacterized protein</fullName>
    </submittedName>
</protein>
<organism evidence="1">
    <name type="scientific">marine sediment metagenome</name>
    <dbReference type="NCBI Taxonomy" id="412755"/>
    <lineage>
        <taxon>unclassified sequences</taxon>
        <taxon>metagenomes</taxon>
        <taxon>ecological metagenomes</taxon>
    </lineage>
</organism>
<evidence type="ECO:0000313" key="1">
    <source>
        <dbReference type="EMBL" id="KKN05192.1"/>
    </source>
</evidence>
<name>A0A0F9N0D3_9ZZZZ</name>
<sequence length="64" mass="7538">MSNAHGYPLPFGIRERDFYDNKSLSSFSKNLFVRKLSVNFFAGQESVFKNAFEKDGFLKYYRNN</sequence>